<evidence type="ECO:0000313" key="5">
    <source>
        <dbReference type="Proteomes" id="UP000279541"/>
    </source>
</evidence>
<feature type="chain" id="PRO_5044563675" description="DUF3872 domain-containing protein" evidence="1">
    <location>
        <begin position="26"/>
        <end position="486"/>
    </location>
</feature>
<feature type="signal peptide" evidence="1">
    <location>
        <begin position="1"/>
        <end position="25"/>
    </location>
</feature>
<keyword evidence="1" id="KW-0732">Signal</keyword>
<sequence>MNKIFKLLALFLAITLTVVSIQSCSQDGDWEETTNGGQFGFSIERDTYFIEKAIGEQNQIKFNIKPNYKFETLKTTFKFTSNLTGTLKLNGVVLNPNQEYTFTEQNNTFEYTGTVAGDHIIKFSVKNEKGTSKDEEFSLKYGLSEFAHTYIGGTAQIWQSDESIYTMKITPNANTPATGFKIKFTDYNGTIKFNGVPAVIGQEYPINNIASFTTTLSTNVSGQVALHYTISNATVSKDYEIQQTIEARQIVIESLNLNATTVSPNTQMNLTGVIKKTPSTSNSTIKYKTWISSSSNSNPNAIQTTNNAYISYAMVNNSFSYDFKALEQGTYTLNFQAQDEFGNESEIKSFNITVSPAIQFVGTLSGSIDLKFQVQGALMRMYLMGFNRTLKAQSAGATQITNVKYTISWYHGTELHSYDFTENVNGPSLDVQGQTFQTGQVLWRTFSLYDNIPNPPTSGILKVEVFTNTGQTISNSVTVPVSFSQM</sequence>
<proteinExistence type="predicted"/>
<dbReference type="STRING" id="112234.SAMN05421768_1125"/>
<reference evidence="3 4" key="1">
    <citation type="submission" date="2017-01" db="EMBL/GenBank/DDBJ databases">
        <authorList>
            <person name="Mah S.A."/>
            <person name="Swanson W.J."/>
            <person name="Moy G.W."/>
            <person name="Vacquier V.D."/>
        </authorList>
    </citation>
    <scope>NUCLEOTIDE SEQUENCE [LARGE SCALE GENOMIC DNA]</scope>
    <source>
        <strain evidence="3 4">DSM 16927</strain>
    </source>
</reference>
<dbReference type="InterPro" id="IPR024355">
    <property type="entry name" value="TraQ_bacteroidetes"/>
</dbReference>
<dbReference type="EMBL" id="CP033927">
    <property type="protein sequence ID" value="AZB02426.1"/>
    <property type="molecule type" value="Genomic_DNA"/>
</dbReference>
<dbReference type="EMBL" id="FTNZ01000012">
    <property type="protein sequence ID" value="SIS60429.1"/>
    <property type="molecule type" value="Genomic_DNA"/>
</dbReference>
<evidence type="ECO:0000256" key="1">
    <source>
        <dbReference type="SAM" id="SignalP"/>
    </source>
</evidence>
<evidence type="ECO:0008006" key="6">
    <source>
        <dbReference type="Google" id="ProtNLM"/>
    </source>
</evidence>
<protein>
    <recommendedName>
        <fullName evidence="6">DUF3872 domain-containing protein</fullName>
    </recommendedName>
</protein>
<gene>
    <name evidence="2" type="ORF">EG359_22470</name>
    <name evidence="3" type="ORF">SAMN05421768_1125</name>
</gene>
<dbReference type="InterPro" id="IPR038707">
    <property type="entry name" value="TraQ_sf"/>
</dbReference>
<geneLocation type="plasmid" evidence="2 5">
    <name>unnamed</name>
</geneLocation>
<dbReference type="Proteomes" id="UP000279541">
    <property type="component" value="Plasmid unnamed"/>
</dbReference>
<dbReference type="Gene3D" id="2.60.40.2410">
    <property type="entry name" value="Uncharacterised protein PF12988, DUF3872"/>
    <property type="match status" value="1"/>
</dbReference>
<dbReference type="RefSeq" id="WP_076357517.1">
    <property type="nucleotide sequence ID" value="NZ_CP033927.1"/>
</dbReference>
<keyword evidence="2" id="KW-0614">Plasmid</keyword>
<dbReference type="OrthoDB" id="1225421at2"/>
<dbReference type="PROSITE" id="PS51257">
    <property type="entry name" value="PROKAR_LIPOPROTEIN"/>
    <property type="match status" value="1"/>
</dbReference>
<dbReference type="AlphaFoldDB" id="A0A1N7KFY4"/>
<evidence type="ECO:0000313" key="4">
    <source>
        <dbReference type="Proteomes" id="UP000186106"/>
    </source>
</evidence>
<dbReference type="Pfam" id="PF12988">
    <property type="entry name" value="TraQ_transposon"/>
    <property type="match status" value="1"/>
</dbReference>
<keyword evidence="5" id="KW-1185">Reference proteome</keyword>
<accession>A0A1N7KFY4</accession>
<dbReference type="Proteomes" id="UP000186106">
    <property type="component" value="Unassembled WGS sequence"/>
</dbReference>
<organism evidence="3 4">
    <name type="scientific">Chryseobacterium joostei</name>
    <dbReference type="NCBI Taxonomy" id="112234"/>
    <lineage>
        <taxon>Bacteria</taxon>
        <taxon>Pseudomonadati</taxon>
        <taxon>Bacteroidota</taxon>
        <taxon>Flavobacteriia</taxon>
        <taxon>Flavobacteriales</taxon>
        <taxon>Weeksellaceae</taxon>
        <taxon>Chryseobacterium group</taxon>
        <taxon>Chryseobacterium</taxon>
    </lineage>
</organism>
<evidence type="ECO:0000313" key="3">
    <source>
        <dbReference type="EMBL" id="SIS60429.1"/>
    </source>
</evidence>
<dbReference type="KEGG" id="cjt:EG359_22470"/>
<evidence type="ECO:0000313" key="2">
    <source>
        <dbReference type="EMBL" id="AZB02426.1"/>
    </source>
</evidence>
<name>A0A1N7KFY4_9FLAO</name>
<reference evidence="2 5" key="2">
    <citation type="submission" date="2018-11" db="EMBL/GenBank/DDBJ databases">
        <title>Proposal to divide the Flavobacteriaceae and reorganize its genera based on Amino Acid Identity values calculated from whole genome sequences.</title>
        <authorList>
            <person name="Nicholson A.C."/>
            <person name="Gulvik C.A."/>
            <person name="Whitney A.M."/>
            <person name="Humrighouse B.W."/>
            <person name="Bell M."/>
            <person name="Holmes B."/>
            <person name="Steigerwalt A.G."/>
            <person name="Villarma A."/>
            <person name="Sheth M."/>
            <person name="Batra D."/>
            <person name="Pryor J."/>
            <person name="Bernardet J.-F."/>
            <person name="Hugo C."/>
            <person name="Kampfer P."/>
            <person name="Newman J."/>
            <person name="McQuiston J.R."/>
        </authorList>
    </citation>
    <scope>NUCLEOTIDE SEQUENCE [LARGE SCALE GENOMIC DNA]</scope>
    <source>
        <strain evidence="2 5">DSM 16927</strain>
        <plasmid evidence="2 5">unnamed</plasmid>
    </source>
</reference>